<evidence type="ECO:0000313" key="2">
    <source>
        <dbReference type="Proteomes" id="UP000887577"/>
    </source>
</evidence>
<evidence type="ECO:0000313" key="3">
    <source>
        <dbReference type="WBParaSite" id="PSU_v2.g20750.t1"/>
    </source>
</evidence>
<dbReference type="WBParaSite" id="PSU_v2.g20750.t1">
    <property type="protein sequence ID" value="PSU_v2.g20750.t1"/>
    <property type="gene ID" value="PSU_v2.g20750"/>
</dbReference>
<protein>
    <submittedName>
        <fullName evidence="3">Uncharacterized protein</fullName>
    </submittedName>
</protein>
<dbReference type="Proteomes" id="UP000887577">
    <property type="component" value="Unplaced"/>
</dbReference>
<keyword evidence="2" id="KW-1185">Reference proteome</keyword>
<keyword evidence="1" id="KW-0732">Signal</keyword>
<organism evidence="2 3">
    <name type="scientific">Panagrolaimus superbus</name>
    <dbReference type="NCBI Taxonomy" id="310955"/>
    <lineage>
        <taxon>Eukaryota</taxon>
        <taxon>Metazoa</taxon>
        <taxon>Ecdysozoa</taxon>
        <taxon>Nematoda</taxon>
        <taxon>Chromadorea</taxon>
        <taxon>Rhabditida</taxon>
        <taxon>Tylenchina</taxon>
        <taxon>Panagrolaimomorpha</taxon>
        <taxon>Panagrolaimoidea</taxon>
        <taxon>Panagrolaimidae</taxon>
        <taxon>Panagrolaimus</taxon>
    </lineage>
</organism>
<reference evidence="3" key="1">
    <citation type="submission" date="2022-11" db="UniProtKB">
        <authorList>
            <consortium name="WormBaseParasite"/>
        </authorList>
    </citation>
    <scope>IDENTIFICATION</scope>
</reference>
<evidence type="ECO:0000256" key="1">
    <source>
        <dbReference type="SAM" id="SignalP"/>
    </source>
</evidence>
<proteinExistence type="predicted"/>
<sequence>MFCVSNLFLLYLLLLCTVIQSIPTTNLQHRYQRNALTKFPQHGDFNLVLQNGDDFLEFEICCKNSNGCLGNFTVCFATSDQKQTADTFGCYSSKTCAYQIKFKDKPNFVLNTQKFTTEEQCFTD</sequence>
<dbReference type="AlphaFoldDB" id="A0A914YME3"/>
<name>A0A914YME3_9BILA</name>
<feature type="signal peptide" evidence="1">
    <location>
        <begin position="1"/>
        <end position="21"/>
    </location>
</feature>
<feature type="chain" id="PRO_5037480479" evidence="1">
    <location>
        <begin position="22"/>
        <end position="124"/>
    </location>
</feature>
<accession>A0A914YME3</accession>